<reference evidence="4" key="1">
    <citation type="submission" date="2020-03" db="EMBL/GenBank/DDBJ databases">
        <title>Draft Genome Sequence of Cylindrodendrum hubeiense.</title>
        <authorList>
            <person name="Buettner E."/>
            <person name="Kellner H."/>
        </authorList>
    </citation>
    <scope>NUCLEOTIDE SEQUENCE</scope>
    <source>
        <strain evidence="4">IHI 201604</strain>
    </source>
</reference>
<dbReference type="EMBL" id="JAANBB010000003">
    <property type="protein sequence ID" value="KAF7557787.1"/>
    <property type="molecule type" value="Genomic_DNA"/>
</dbReference>
<keyword evidence="2" id="KW-0472">Membrane</keyword>
<gene>
    <name evidence="4" type="ORF">G7Z17_g423</name>
</gene>
<dbReference type="OrthoDB" id="4388755at2759"/>
<dbReference type="PANTHER" id="PTHR38121">
    <property type="entry name" value="GH16 DOMAIN-CONTAINING PROTEIN"/>
    <property type="match status" value="1"/>
</dbReference>
<evidence type="ECO:0000313" key="5">
    <source>
        <dbReference type="Proteomes" id="UP000722485"/>
    </source>
</evidence>
<keyword evidence="2" id="KW-1133">Transmembrane helix</keyword>
<evidence type="ECO:0000256" key="3">
    <source>
        <dbReference type="SAM" id="SignalP"/>
    </source>
</evidence>
<feature type="signal peptide" evidence="3">
    <location>
        <begin position="1"/>
        <end position="18"/>
    </location>
</feature>
<evidence type="ECO:0000256" key="2">
    <source>
        <dbReference type="SAM" id="Phobius"/>
    </source>
</evidence>
<evidence type="ECO:0000313" key="4">
    <source>
        <dbReference type="EMBL" id="KAF7557787.1"/>
    </source>
</evidence>
<feature type="chain" id="PRO_5040108247" description="GH16 domain-containing protein" evidence="3">
    <location>
        <begin position="19"/>
        <end position="404"/>
    </location>
</feature>
<organism evidence="4 5">
    <name type="scientific">Cylindrodendrum hubeiense</name>
    <dbReference type="NCBI Taxonomy" id="595255"/>
    <lineage>
        <taxon>Eukaryota</taxon>
        <taxon>Fungi</taxon>
        <taxon>Dikarya</taxon>
        <taxon>Ascomycota</taxon>
        <taxon>Pezizomycotina</taxon>
        <taxon>Sordariomycetes</taxon>
        <taxon>Hypocreomycetidae</taxon>
        <taxon>Hypocreales</taxon>
        <taxon>Nectriaceae</taxon>
        <taxon>Cylindrodendrum</taxon>
    </lineage>
</organism>
<dbReference type="Gene3D" id="2.60.120.200">
    <property type="match status" value="1"/>
</dbReference>
<evidence type="ECO:0008006" key="6">
    <source>
        <dbReference type="Google" id="ProtNLM"/>
    </source>
</evidence>
<dbReference type="InterPro" id="IPR013320">
    <property type="entry name" value="ConA-like_dom_sf"/>
</dbReference>
<proteinExistence type="predicted"/>
<feature type="region of interest" description="Disordered" evidence="1">
    <location>
        <begin position="317"/>
        <end position="345"/>
    </location>
</feature>
<comment type="caution">
    <text evidence="4">The sequence shown here is derived from an EMBL/GenBank/DDBJ whole genome shotgun (WGS) entry which is preliminary data.</text>
</comment>
<accession>A0A9P5HGX1</accession>
<name>A0A9P5HGX1_9HYPO</name>
<feature type="transmembrane region" description="Helical" evidence="2">
    <location>
        <begin position="383"/>
        <end position="403"/>
    </location>
</feature>
<dbReference type="SUPFAM" id="SSF49899">
    <property type="entry name" value="Concanavalin A-like lectins/glucanases"/>
    <property type="match status" value="1"/>
</dbReference>
<sequence>MRSLLRLVVFAATTFAQAQNEVQPENWEADQCDCFLTDGVEPEYYTEHAFWDFRSLSDYAGVPDIIAGENSSAEADFTSKYFKKKEWKDFWGIQSWSNRRSNGLAYGARFPMVNSPNNIYIQPNDDKNPASDTYLTMRTNRLRTFQGASEFDSLDHFQYLSIRFLGRTRGEPGACMAMFTYVPADEIKNIQEADLEMLTREDTDRIHYTNHPGYSIEGEVFPKATRNTTLPDDLHWGDWVEHRLDWTPTQSIWYANGIETANIAFQVPRDPSLMIFNTWGDGGVWVGNMTLNGEAYMQIQWIEMVYNISETESDSKRKRHLDRRSSLSLRDFGPQGKLQRHKRDSPENECRMVCSIDEGGGAGAVTWLWGNSTAPRVFVGESFGGAVIFLTAWVIGLTAFLWYV</sequence>
<protein>
    <recommendedName>
        <fullName evidence="6">GH16 domain-containing protein</fullName>
    </recommendedName>
</protein>
<dbReference type="AlphaFoldDB" id="A0A9P5HGX1"/>
<dbReference type="PANTHER" id="PTHR38121:SF4">
    <property type="entry name" value="GH16 DOMAIN-CONTAINING PROTEIN-RELATED"/>
    <property type="match status" value="1"/>
</dbReference>
<keyword evidence="3" id="KW-0732">Signal</keyword>
<keyword evidence="2" id="KW-0812">Transmembrane</keyword>
<dbReference type="CDD" id="cd00413">
    <property type="entry name" value="Glyco_hydrolase_16"/>
    <property type="match status" value="1"/>
</dbReference>
<dbReference type="Proteomes" id="UP000722485">
    <property type="component" value="Unassembled WGS sequence"/>
</dbReference>
<keyword evidence="5" id="KW-1185">Reference proteome</keyword>
<evidence type="ECO:0000256" key="1">
    <source>
        <dbReference type="SAM" id="MobiDB-lite"/>
    </source>
</evidence>